<dbReference type="PANTHER" id="PTHR34203">
    <property type="entry name" value="METHYLTRANSFERASE, FKBM FAMILY PROTEIN"/>
    <property type="match status" value="1"/>
</dbReference>
<dbReference type="STRING" id="993689.GCA_002077135_02753"/>
<proteinExistence type="predicted"/>
<dbReference type="Proteomes" id="UP000307749">
    <property type="component" value="Unassembled WGS sequence"/>
</dbReference>
<dbReference type="OrthoDB" id="5329963at2"/>
<protein>
    <recommendedName>
        <fullName evidence="1">Methyltransferase FkbM domain-containing protein</fullName>
    </recommendedName>
</protein>
<dbReference type="SUPFAM" id="SSF53335">
    <property type="entry name" value="S-adenosyl-L-methionine-dependent methyltransferases"/>
    <property type="match status" value="1"/>
</dbReference>
<dbReference type="InterPro" id="IPR029063">
    <property type="entry name" value="SAM-dependent_MTases_sf"/>
</dbReference>
<comment type="caution">
    <text evidence="2">The sequence shown here is derived from an EMBL/GenBank/DDBJ whole genome shotgun (WGS) entry which is preliminary data.</text>
</comment>
<dbReference type="InterPro" id="IPR006342">
    <property type="entry name" value="FkbM_mtfrase"/>
</dbReference>
<dbReference type="Gene3D" id="3.40.50.150">
    <property type="entry name" value="Vaccinia Virus protein VP39"/>
    <property type="match status" value="1"/>
</dbReference>
<accession>A0A4S3KL13</accession>
<sequence>MKLTAPWRTLNYYLNHPLGRRDRLGTLTRIFRWQLGSRLLKAPVAMPFVDGTRLLVRTGMHGATGNLYVGLMEFEDMAFAAHLLRDGDLLVDVGANVGAYSLIAAGRGAKALALEPVPDTYHQLLDNIAVNRYGAMIQARNIGVSSQQGELSFSTQEGSTNHVLLEEGATGNAVRIAADTLDRIADGTAPLMIKIDVEGFETEVLSGAQKLLAQDTLWAVLIELNGLGGRYGFNDADIHSQLLGFGFQPMRYEPFARQLASLETYSKTGNTLYVRPSSAIQQRLQTARPIMWSGGDI</sequence>
<gene>
    <name evidence="2" type="ORF">B1806_10780</name>
</gene>
<evidence type="ECO:0000313" key="2">
    <source>
        <dbReference type="EMBL" id="THD09545.1"/>
    </source>
</evidence>
<dbReference type="NCBIfam" id="TIGR01444">
    <property type="entry name" value="fkbM_fam"/>
    <property type="match status" value="1"/>
</dbReference>
<name>A0A4S3KL13_9GAMM</name>
<organism evidence="2 3">
    <name type="scientific">Metallibacterium scheffleri</name>
    <dbReference type="NCBI Taxonomy" id="993689"/>
    <lineage>
        <taxon>Bacteria</taxon>
        <taxon>Pseudomonadati</taxon>
        <taxon>Pseudomonadota</taxon>
        <taxon>Gammaproteobacteria</taxon>
        <taxon>Lysobacterales</taxon>
        <taxon>Rhodanobacteraceae</taxon>
        <taxon>Metallibacterium</taxon>
    </lineage>
</organism>
<reference evidence="2 3" key="1">
    <citation type="submission" date="2017-02" db="EMBL/GenBank/DDBJ databases">
        <title>Whole genome sequencing of Metallibacterium scheffleri DSM 24874 (T).</title>
        <authorList>
            <person name="Kumar S."/>
            <person name="Patil P."/>
            <person name="Patil P.B."/>
        </authorList>
    </citation>
    <scope>NUCLEOTIDE SEQUENCE [LARGE SCALE GENOMIC DNA]</scope>
    <source>
        <strain evidence="2 3">DSM 24874</strain>
    </source>
</reference>
<dbReference type="RefSeq" id="WP_081128627.1">
    <property type="nucleotide sequence ID" value="NZ_LDOS01000002.1"/>
</dbReference>
<dbReference type="AlphaFoldDB" id="A0A4S3KL13"/>
<dbReference type="Pfam" id="PF05050">
    <property type="entry name" value="Methyltransf_21"/>
    <property type="match status" value="1"/>
</dbReference>
<keyword evidence="3" id="KW-1185">Reference proteome</keyword>
<dbReference type="PANTHER" id="PTHR34203:SF15">
    <property type="entry name" value="SLL1173 PROTEIN"/>
    <property type="match status" value="1"/>
</dbReference>
<dbReference type="InterPro" id="IPR052514">
    <property type="entry name" value="SAM-dependent_MTase"/>
</dbReference>
<dbReference type="EMBL" id="MWQO01000038">
    <property type="protein sequence ID" value="THD09545.1"/>
    <property type="molecule type" value="Genomic_DNA"/>
</dbReference>
<evidence type="ECO:0000313" key="3">
    <source>
        <dbReference type="Proteomes" id="UP000307749"/>
    </source>
</evidence>
<feature type="domain" description="Methyltransferase FkbM" evidence="1">
    <location>
        <begin position="92"/>
        <end position="248"/>
    </location>
</feature>
<evidence type="ECO:0000259" key="1">
    <source>
        <dbReference type="Pfam" id="PF05050"/>
    </source>
</evidence>